<dbReference type="OMA" id="YAIRQYK"/>
<sequence>MTILKARFGNDVRKTPIHHAHDLTLNDLTLMLQRIFKISSAEAIVLKYKDSDGDLISLADDSDLLLALQSEKYLSIEVSLDNKAAAELNGVNQQISQIQADLQRLYKSLASIQIPNIHTASQANASQHFEPIDAVLNHGDHVPALPINGFDAAPLSPPSPAISEKPELPATIQPSLQEQVLPDGLSRHDISASCVEEIPLEAGAPAASAPPNNNFATPPLTTSAIQDPHAPQQQGFAPQPPQLPSIPSFPHASVPPANFSPTHQQHDQPPPQPPHQFVPPQQHSVPSQMPPSSFPPAPQQNFGAPPQHFATPPQAPQQPQPPTPRSSVSSTPIPQPSQQFGASHGGLPQQFVPPQQFPPTQFAPPPAQGFGGSSMQHQQQQFAPPSSTFGHHPQFGQTTLPSEPAPPVGGMHPPFAPPTTGFVPPPMGGPAGVPGGNPFARGPGIGGYRNSPYHQ</sequence>
<feature type="compositionally biased region" description="Low complexity" evidence="1">
    <location>
        <begin position="278"/>
        <end position="287"/>
    </location>
</feature>
<dbReference type="SMART" id="SM00666">
    <property type="entry name" value="PB1"/>
    <property type="match status" value="1"/>
</dbReference>
<dbReference type="Pfam" id="PF00564">
    <property type="entry name" value="PB1"/>
    <property type="match status" value="1"/>
</dbReference>
<dbReference type="PANTHER" id="PTHR15335:SF7">
    <property type="entry name" value="PROTEIN TFG"/>
    <property type="match status" value="1"/>
</dbReference>
<dbReference type="GO" id="GO:0042802">
    <property type="term" value="F:identical protein binding"/>
    <property type="evidence" value="ECO:0007669"/>
    <property type="project" value="InterPro"/>
</dbReference>
<reference evidence="3 4" key="2">
    <citation type="submission" date="2018-11" db="EMBL/GenBank/DDBJ databases">
        <authorList>
            <consortium name="Pathogen Informatics"/>
        </authorList>
    </citation>
    <scope>NUCLEOTIDE SEQUENCE [LARGE SCALE GENOMIC DNA]</scope>
    <source>
        <strain evidence="3 4">Costa Rica</strain>
    </source>
</reference>
<dbReference type="GO" id="GO:0048208">
    <property type="term" value="P:COPII vesicle coating"/>
    <property type="evidence" value="ECO:0007669"/>
    <property type="project" value="InterPro"/>
</dbReference>
<dbReference type="Gene3D" id="3.10.20.90">
    <property type="entry name" value="Phosphatidylinositol 3-kinase Catalytic Subunit, Chain A, domain 1"/>
    <property type="match status" value="1"/>
</dbReference>
<evidence type="ECO:0000313" key="4">
    <source>
        <dbReference type="Proteomes" id="UP000267027"/>
    </source>
</evidence>
<organism evidence="5">
    <name type="scientific">Angiostrongylus costaricensis</name>
    <name type="common">Nematode worm</name>
    <dbReference type="NCBI Taxonomy" id="334426"/>
    <lineage>
        <taxon>Eukaryota</taxon>
        <taxon>Metazoa</taxon>
        <taxon>Ecdysozoa</taxon>
        <taxon>Nematoda</taxon>
        <taxon>Chromadorea</taxon>
        <taxon>Rhabditida</taxon>
        <taxon>Rhabditina</taxon>
        <taxon>Rhabditomorpha</taxon>
        <taxon>Strongyloidea</taxon>
        <taxon>Metastrongylidae</taxon>
        <taxon>Angiostrongylus</taxon>
    </lineage>
</organism>
<dbReference type="InterPro" id="IPR000270">
    <property type="entry name" value="PB1_dom"/>
</dbReference>
<feature type="compositionally biased region" description="Low complexity" evidence="1">
    <location>
        <begin position="204"/>
        <end position="219"/>
    </location>
</feature>
<gene>
    <name evidence="3" type="ORF">ACOC_LOCUS2089</name>
</gene>
<reference evidence="5" key="1">
    <citation type="submission" date="2017-02" db="UniProtKB">
        <authorList>
            <consortium name="WormBaseParasite"/>
        </authorList>
    </citation>
    <scope>IDENTIFICATION</scope>
</reference>
<feature type="region of interest" description="Disordered" evidence="1">
    <location>
        <begin position="204"/>
        <end position="455"/>
    </location>
</feature>
<dbReference type="SUPFAM" id="SSF54277">
    <property type="entry name" value="CAD &amp; PB1 domains"/>
    <property type="match status" value="1"/>
</dbReference>
<evidence type="ECO:0000256" key="1">
    <source>
        <dbReference type="SAM" id="MobiDB-lite"/>
    </source>
</evidence>
<feature type="domain" description="PB1" evidence="2">
    <location>
        <begin position="1"/>
        <end position="79"/>
    </location>
</feature>
<dbReference type="InterPro" id="IPR033512">
    <property type="entry name" value="TFG"/>
</dbReference>
<dbReference type="Proteomes" id="UP000267027">
    <property type="component" value="Unassembled WGS sequence"/>
</dbReference>
<accession>A0A0R3PDP2</accession>
<feature type="compositionally biased region" description="Pro residues" evidence="1">
    <location>
        <begin position="355"/>
        <end position="367"/>
    </location>
</feature>
<dbReference type="WBParaSite" id="ACOC_0000208801-mRNA-1">
    <property type="protein sequence ID" value="ACOC_0000208801-mRNA-1"/>
    <property type="gene ID" value="ACOC_0000208801"/>
</dbReference>
<feature type="compositionally biased region" description="Polar residues" evidence="1">
    <location>
        <begin position="373"/>
        <end position="401"/>
    </location>
</feature>
<proteinExistence type="predicted"/>
<dbReference type="EMBL" id="UYYA01000376">
    <property type="protein sequence ID" value="VDM53674.1"/>
    <property type="molecule type" value="Genomic_DNA"/>
</dbReference>
<dbReference type="STRING" id="334426.A0A0R3PDP2"/>
<feature type="compositionally biased region" description="Pro residues" evidence="1">
    <location>
        <begin position="313"/>
        <end position="324"/>
    </location>
</feature>
<evidence type="ECO:0000313" key="3">
    <source>
        <dbReference type="EMBL" id="VDM53674.1"/>
    </source>
</evidence>
<dbReference type="GO" id="GO:0070971">
    <property type="term" value="C:endoplasmic reticulum exit site"/>
    <property type="evidence" value="ECO:0007669"/>
    <property type="project" value="TreeGrafter"/>
</dbReference>
<protein>
    <submittedName>
        <fullName evidence="5">PB1 domain-containing protein</fullName>
    </submittedName>
</protein>
<dbReference type="InterPro" id="IPR053793">
    <property type="entry name" value="PB1-like"/>
</dbReference>
<feature type="compositionally biased region" description="Pro residues" evidence="1">
    <location>
        <begin position="288"/>
        <end position="298"/>
    </location>
</feature>
<evidence type="ECO:0000259" key="2">
    <source>
        <dbReference type="PROSITE" id="PS51745"/>
    </source>
</evidence>
<dbReference type="PANTHER" id="PTHR15335">
    <property type="entry name" value="PROTEIN TFG"/>
    <property type="match status" value="1"/>
</dbReference>
<dbReference type="OrthoDB" id="1594986at2759"/>
<name>A0A0R3PDP2_ANGCS</name>
<feature type="compositionally biased region" description="Pro residues" evidence="1">
    <location>
        <begin position="268"/>
        <end position="277"/>
    </location>
</feature>
<dbReference type="AlphaFoldDB" id="A0A0R3PDP2"/>
<evidence type="ECO:0000313" key="5">
    <source>
        <dbReference type="WBParaSite" id="ACOC_0000208801-mRNA-1"/>
    </source>
</evidence>
<keyword evidence="4" id="KW-1185">Reference proteome</keyword>
<dbReference type="PROSITE" id="PS51745">
    <property type="entry name" value="PB1"/>
    <property type="match status" value="1"/>
</dbReference>